<evidence type="ECO:0000256" key="2">
    <source>
        <dbReference type="ARBA" id="ARBA00023015"/>
    </source>
</evidence>
<feature type="compositionally biased region" description="Basic and acidic residues" evidence="5">
    <location>
        <begin position="561"/>
        <end position="572"/>
    </location>
</feature>
<keyword evidence="4" id="KW-0539">Nucleus</keyword>
<dbReference type="GO" id="GO:0003714">
    <property type="term" value="F:transcription corepressor activity"/>
    <property type="evidence" value="ECO:0007669"/>
    <property type="project" value="TreeGrafter"/>
</dbReference>
<dbReference type="Pfam" id="PF25826">
    <property type="entry name" value="DUF7952"/>
    <property type="match status" value="1"/>
</dbReference>
<reference evidence="8" key="1">
    <citation type="journal article" date="2023" name="Plant J.">
        <title>The genome of the king protea, Protea cynaroides.</title>
        <authorList>
            <person name="Chang J."/>
            <person name="Duong T.A."/>
            <person name="Schoeman C."/>
            <person name="Ma X."/>
            <person name="Roodt D."/>
            <person name="Barker N."/>
            <person name="Li Z."/>
            <person name="Van de Peer Y."/>
            <person name="Mizrachi E."/>
        </authorList>
    </citation>
    <scope>NUCLEOTIDE SEQUENCE</scope>
    <source>
        <tissue evidence="8">Young leaves</tissue>
    </source>
</reference>
<evidence type="ECO:0000256" key="5">
    <source>
        <dbReference type="SAM" id="MobiDB-lite"/>
    </source>
</evidence>
<sequence length="956" mass="106760">MEMDSAELNNDIECIEEIHADQSLAPASPEINAIFGEPQVLARIGDQYQVEIPPLIKDSDSLQLIKKLSDAEGMVDVSNSFLMGLTIPIMWIHDEVASIKCESLECLSNPDDATDRNGSVKSEINKENQMLSSTGDLKLESLDVSPKYEKGLGTSASLESTVVSNQIDVLSMVQENKSNLDHRQGGRICCPVPGVLGGSWSDMEKESFILGLYIFGKNLIQVKRFMENKEMGDILSFYYGGFYRSDGHRKWLECTKMKSRRCIHGQRIFTGWRQQELLSRLLPRVSEECQGTLLEVSRTFGEGKISLEDYVSTLKATVGLNILIEAVGIGKGKQDLTGIVMEPLKSNQVISTRPEIPIGKACSSLTSGDIIKFLTGDFRLSKARSNDLFWEAVWPRLLARGWHSEQPKNHGCAGSKHALVFLVPGVKKFSRRRLSKGNHYFDSVSDVLNKVASDPRLLELEVEAVKNGGKEEYRWDSQLKVDQDGFSDRQRHCYLQPRLSNCKLELMKFTVVDTSLAFGEKPSKVRELRSIPVETTNTSIRTNILRKPERDSSEENLDDPDMVHDDPVHDNSDDNTFSPPKVMFNRGPHSDSSNCIKHVMPINGQDPSNGPFDNHENSCHNIEKQRRKMNCQLSRIANSPNPCNGPSDSQENSYPNIEKQPKKTKCQFSRRVKPSQSNHAPVTKRRRLTACSHSETSRSRNSFSVTTVRIEEEPSFQSNSPDASETLVSQGKRSLDKLSSTSSAAKGSSPDESSEGIFTGNGFGEQPNEKPQPRTLIDLNLPHVPPDSETDEPYTMEDVYRQEDLSVKRALLPSETSQQLEDCEELRTNNAEQQPTVNARRQSTRNRPLTTRALEALACGYLNTKRRKRGTETLSRENIISRPSRRARSRAGVTENWGVGAGVADSKLVGMMVDGESSNTYTVGKSQVGPEKKGTHELLGMTNPTYHPEVLMYKAD</sequence>
<protein>
    <recommendedName>
        <fullName evidence="10">SANT domain-containing protein</fullName>
    </recommendedName>
</protein>
<keyword evidence="2" id="KW-0805">Transcription regulation</keyword>
<feature type="compositionally biased region" description="Polar residues" evidence="5">
    <location>
        <begin position="635"/>
        <end position="655"/>
    </location>
</feature>
<dbReference type="OrthoDB" id="1634742at2759"/>
<keyword evidence="3" id="KW-0804">Transcription</keyword>
<dbReference type="Pfam" id="PF24662">
    <property type="entry name" value="DUF7650"/>
    <property type="match status" value="1"/>
</dbReference>
<name>A0A9Q0GX96_9MAGN</name>
<feature type="region of interest" description="Disordered" evidence="5">
    <location>
        <begin position="635"/>
        <end position="793"/>
    </location>
</feature>
<accession>A0A9Q0GX96</accession>
<evidence type="ECO:0000256" key="1">
    <source>
        <dbReference type="ARBA" id="ARBA00004123"/>
    </source>
</evidence>
<keyword evidence="9" id="KW-1185">Reference proteome</keyword>
<evidence type="ECO:0008006" key="10">
    <source>
        <dbReference type="Google" id="ProtNLM"/>
    </source>
</evidence>
<comment type="subcellular location">
    <subcellularLocation>
        <location evidence="1">Nucleus</location>
    </subcellularLocation>
</comment>
<feature type="compositionally biased region" description="Polar residues" evidence="5">
    <location>
        <begin position="691"/>
        <end position="707"/>
    </location>
</feature>
<dbReference type="GO" id="GO:0005634">
    <property type="term" value="C:nucleus"/>
    <property type="evidence" value="ECO:0007669"/>
    <property type="project" value="UniProtKB-SubCell"/>
</dbReference>
<dbReference type="PANTHER" id="PTHR13859">
    <property type="entry name" value="ATROPHIN-RELATED"/>
    <property type="match status" value="1"/>
</dbReference>
<proteinExistence type="predicted"/>
<feature type="region of interest" description="Disordered" evidence="5">
    <location>
        <begin position="539"/>
        <end position="579"/>
    </location>
</feature>
<gene>
    <name evidence="8" type="ORF">NE237_012680</name>
</gene>
<evidence type="ECO:0000256" key="3">
    <source>
        <dbReference type="ARBA" id="ARBA00023163"/>
    </source>
</evidence>
<evidence type="ECO:0000256" key="4">
    <source>
        <dbReference type="ARBA" id="ARBA00023242"/>
    </source>
</evidence>
<evidence type="ECO:0000259" key="7">
    <source>
        <dbReference type="Pfam" id="PF25826"/>
    </source>
</evidence>
<feature type="domain" description="DUF7650" evidence="6">
    <location>
        <begin position="368"/>
        <end position="455"/>
    </location>
</feature>
<dbReference type="InterPro" id="IPR056067">
    <property type="entry name" value="DUF7650"/>
</dbReference>
<evidence type="ECO:0000313" key="8">
    <source>
        <dbReference type="EMBL" id="KAJ4955897.1"/>
    </source>
</evidence>
<dbReference type="PANTHER" id="PTHR13859:SF11">
    <property type="entry name" value="GRUNGE, ISOFORM J"/>
    <property type="match status" value="1"/>
</dbReference>
<dbReference type="AlphaFoldDB" id="A0A9Q0GX96"/>
<feature type="compositionally biased region" description="Basic residues" evidence="5">
    <location>
        <begin position="662"/>
        <end position="673"/>
    </location>
</feature>
<dbReference type="Proteomes" id="UP001141806">
    <property type="component" value="Unassembled WGS sequence"/>
</dbReference>
<evidence type="ECO:0000313" key="9">
    <source>
        <dbReference type="Proteomes" id="UP001141806"/>
    </source>
</evidence>
<evidence type="ECO:0000259" key="6">
    <source>
        <dbReference type="Pfam" id="PF24662"/>
    </source>
</evidence>
<organism evidence="8 9">
    <name type="scientific">Protea cynaroides</name>
    <dbReference type="NCBI Taxonomy" id="273540"/>
    <lineage>
        <taxon>Eukaryota</taxon>
        <taxon>Viridiplantae</taxon>
        <taxon>Streptophyta</taxon>
        <taxon>Embryophyta</taxon>
        <taxon>Tracheophyta</taxon>
        <taxon>Spermatophyta</taxon>
        <taxon>Magnoliopsida</taxon>
        <taxon>Proteales</taxon>
        <taxon>Proteaceae</taxon>
        <taxon>Protea</taxon>
    </lineage>
</organism>
<feature type="compositionally biased region" description="Polar residues" evidence="5">
    <location>
        <begin position="828"/>
        <end position="845"/>
    </location>
</feature>
<dbReference type="InterPro" id="IPR009057">
    <property type="entry name" value="Homeodomain-like_sf"/>
</dbReference>
<comment type="caution">
    <text evidence="8">The sequence shown here is derived from an EMBL/GenBank/DDBJ whole genome shotgun (WGS) entry which is preliminary data.</text>
</comment>
<feature type="region of interest" description="Disordered" evidence="5">
    <location>
        <begin position="813"/>
        <end position="845"/>
    </location>
</feature>
<feature type="compositionally biased region" description="Polar residues" evidence="5">
    <location>
        <begin position="715"/>
        <end position="732"/>
    </location>
</feature>
<feature type="domain" description="DUF7952" evidence="7">
    <location>
        <begin position="200"/>
        <end position="330"/>
    </location>
</feature>
<dbReference type="InterPro" id="IPR057712">
    <property type="entry name" value="DUF7952"/>
</dbReference>
<dbReference type="SUPFAM" id="SSF46689">
    <property type="entry name" value="Homeodomain-like"/>
    <property type="match status" value="1"/>
</dbReference>
<dbReference type="EMBL" id="JAMYWD010000011">
    <property type="protein sequence ID" value="KAJ4955897.1"/>
    <property type="molecule type" value="Genomic_DNA"/>
</dbReference>
<feature type="compositionally biased region" description="Low complexity" evidence="5">
    <location>
        <begin position="739"/>
        <end position="748"/>
    </location>
</feature>